<dbReference type="Proteomes" id="UP000034207">
    <property type="component" value="Unassembled WGS sequence"/>
</dbReference>
<protein>
    <submittedName>
        <fullName evidence="2">Uncharacterized protein</fullName>
    </submittedName>
</protein>
<comment type="caution">
    <text evidence="2">The sequence shown here is derived from an EMBL/GenBank/DDBJ whole genome shotgun (WGS) entry which is preliminary data.</text>
</comment>
<proteinExistence type="predicted"/>
<feature type="coiled-coil region" evidence="1">
    <location>
        <begin position="59"/>
        <end position="86"/>
    </location>
</feature>
<evidence type="ECO:0000313" key="2">
    <source>
        <dbReference type="EMBL" id="KKQ95448.1"/>
    </source>
</evidence>
<dbReference type="EMBL" id="LBVV01000001">
    <property type="protein sequence ID" value="KKQ95448.1"/>
    <property type="molecule type" value="Genomic_DNA"/>
</dbReference>
<name>A0A0G0LU18_UNCC2</name>
<reference evidence="2 3" key="1">
    <citation type="journal article" date="2015" name="Nature">
        <title>rRNA introns, odd ribosomes, and small enigmatic genomes across a large radiation of phyla.</title>
        <authorList>
            <person name="Brown C.T."/>
            <person name="Hug L.A."/>
            <person name="Thomas B.C."/>
            <person name="Sharon I."/>
            <person name="Castelle C.J."/>
            <person name="Singh A."/>
            <person name="Wilkins M.J."/>
            <person name="Williams K.H."/>
            <person name="Banfield J.F."/>
        </authorList>
    </citation>
    <scope>NUCLEOTIDE SEQUENCE [LARGE SCALE GENOMIC DNA]</scope>
</reference>
<keyword evidence="1" id="KW-0175">Coiled coil</keyword>
<accession>A0A0G0LU18</accession>
<sequence length="138" mass="15280">MASLYDLELQESNNFIHSLADNGKCPAYKLIMDQKAMAASMGSAGEELLRQFDDTTSDIGKTLSRLESLEKDIKEAMDRAAMASDLAIAANNIFSKSPETFISLSPDDQEVIKSYWLKKKGITMDLLAKGYTPEELFS</sequence>
<dbReference type="STRING" id="1618345.UT18_C0001G0035"/>
<gene>
    <name evidence="2" type="ORF">UT18_C0001G0035</name>
</gene>
<evidence type="ECO:0000256" key="1">
    <source>
        <dbReference type="SAM" id="Coils"/>
    </source>
</evidence>
<organism evidence="2 3">
    <name type="scientific">candidate division CPR2 bacterium GW2011_GWC2_39_10</name>
    <dbReference type="NCBI Taxonomy" id="1618345"/>
    <lineage>
        <taxon>Bacteria</taxon>
        <taxon>Bacteria division CPR2</taxon>
    </lineage>
</organism>
<evidence type="ECO:0000313" key="3">
    <source>
        <dbReference type="Proteomes" id="UP000034207"/>
    </source>
</evidence>
<dbReference type="AlphaFoldDB" id="A0A0G0LU18"/>